<name>A0ABR5AW56_BACBA</name>
<dbReference type="Proteomes" id="UP000031982">
    <property type="component" value="Unassembled WGS sequence"/>
</dbReference>
<evidence type="ECO:0000313" key="2">
    <source>
        <dbReference type="Proteomes" id="UP000031982"/>
    </source>
</evidence>
<proteinExistence type="predicted"/>
<evidence type="ECO:0000313" key="1">
    <source>
        <dbReference type="EMBL" id="KIL78979.1"/>
    </source>
</evidence>
<dbReference type="InterPro" id="IPR008257">
    <property type="entry name" value="Pept_M19"/>
</dbReference>
<dbReference type="RefSeq" id="WP_052477285.1">
    <property type="nucleotide sequence ID" value="NZ_JARTHD010000008.1"/>
</dbReference>
<protein>
    <submittedName>
        <fullName evidence="1">Membrane dipeptidase</fullName>
    </submittedName>
</protein>
<dbReference type="PANTHER" id="PTHR10443:SF12">
    <property type="entry name" value="DIPEPTIDASE"/>
    <property type="match status" value="1"/>
</dbReference>
<reference evidence="1 2" key="1">
    <citation type="submission" date="2015-01" db="EMBL/GenBank/DDBJ databases">
        <title>Genome Assembly of Bacillus badius MTCC 1458.</title>
        <authorList>
            <person name="Verma A."/>
            <person name="Khatri I."/>
            <person name="Mual P."/>
            <person name="Subramanian S."/>
            <person name="Krishnamurthi S."/>
        </authorList>
    </citation>
    <scope>NUCLEOTIDE SEQUENCE [LARGE SCALE GENOMIC DNA]</scope>
    <source>
        <strain evidence="1 2">MTCC 1458</strain>
    </source>
</reference>
<dbReference type="Pfam" id="PF01244">
    <property type="entry name" value="Peptidase_M19"/>
    <property type="match status" value="1"/>
</dbReference>
<comment type="caution">
    <text evidence="1">The sequence shown here is derived from an EMBL/GenBank/DDBJ whole genome shotgun (WGS) entry which is preliminary data.</text>
</comment>
<dbReference type="InterPro" id="IPR032466">
    <property type="entry name" value="Metal_Hydrolase"/>
</dbReference>
<accession>A0ABR5AW56</accession>
<dbReference type="EMBL" id="JXLP01000005">
    <property type="protein sequence ID" value="KIL78979.1"/>
    <property type="molecule type" value="Genomic_DNA"/>
</dbReference>
<sequence>MKVFDLHSDLFTDIAWRRSRGETNVFDRIHYPKLKAGGITAAICVFWVEPAFSKQPYERFQQLLTYVMEDLQTSQHACICHPSQQNGAQPGTEQIQIYLGIEGLTFMEQWNGDTTLSKIENAFASLSEKQMMHAIFAWNEHNFLAAGTGAGSSTERKGLTDYGKVAVRTANRKNWLLDVSHLSETSFWDMYHTSSLPLMASHSNAKSLCDHERNITDDQIKAIARRGGIIGLNAYGEFVHAESPTIDRFIDHAVYIAELVGPEHLAFGFDFIDYLHAYDVGSDFAVYTKGLEDTSKIPCLLKKMSARGFSKEELEAISFHNANQYIQNHLFKGGHIIGTHTYPSR</sequence>
<dbReference type="PANTHER" id="PTHR10443">
    <property type="entry name" value="MICROSOMAL DIPEPTIDASE"/>
    <property type="match status" value="1"/>
</dbReference>
<organism evidence="1 2">
    <name type="scientific">Bacillus badius</name>
    <dbReference type="NCBI Taxonomy" id="1455"/>
    <lineage>
        <taxon>Bacteria</taxon>
        <taxon>Bacillati</taxon>
        <taxon>Bacillota</taxon>
        <taxon>Bacilli</taxon>
        <taxon>Bacillales</taxon>
        <taxon>Bacillaceae</taxon>
        <taxon>Pseudobacillus</taxon>
    </lineage>
</organism>
<keyword evidence="2" id="KW-1185">Reference proteome</keyword>
<gene>
    <name evidence="1" type="ORF">SD77_3780</name>
</gene>
<dbReference type="Gene3D" id="3.20.20.140">
    <property type="entry name" value="Metal-dependent hydrolases"/>
    <property type="match status" value="1"/>
</dbReference>
<dbReference type="PROSITE" id="PS51365">
    <property type="entry name" value="RENAL_DIPEPTIDASE_2"/>
    <property type="match status" value="1"/>
</dbReference>
<dbReference type="SUPFAM" id="SSF51556">
    <property type="entry name" value="Metallo-dependent hydrolases"/>
    <property type="match status" value="1"/>
</dbReference>